<dbReference type="Gene3D" id="3.40.640.10">
    <property type="entry name" value="Type I PLP-dependent aspartate aminotransferase-like (Major domain)"/>
    <property type="match status" value="1"/>
</dbReference>
<dbReference type="Pfam" id="PF01276">
    <property type="entry name" value="OKR_DC_1"/>
    <property type="match status" value="1"/>
</dbReference>
<dbReference type="Pfam" id="PF03711">
    <property type="entry name" value="OKR_DC_1_C"/>
    <property type="match status" value="1"/>
</dbReference>
<protein>
    <submittedName>
        <fullName evidence="8">Aminotransferase class I/II-fold pyridoxal phosphate-dependent enzyme</fullName>
    </submittedName>
</protein>
<comment type="similarity">
    <text evidence="2">Belongs to the Orn/Lys/Arg decarboxylase class-I family.</text>
</comment>
<keyword evidence="8" id="KW-0808">Transferase</keyword>
<dbReference type="Gene3D" id="3.90.100.10">
    <property type="entry name" value="Orn/Lys/Arg decarboxylase, C-terminal domain"/>
    <property type="match status" value="1"/>
</dbReference>
<evidence type="ECO:0000256" key="2">
    <source>
        <dbReference type="ARBA" id="ARBA00010671"/>
    </source>
</evidence>
<evidence type="ECO:0000256" key="3">
    <source>
        <dbReference type="ARBA" id="ARBA00022793"/>
    </source>
</evidence>
<dbReference type="SUPFAM" id="SSF55904">
    <property type="entry name" value="Ornithine decarboxylase C-terminal domain"/>
    <property type="match status" value="1"/>
</dbReference>
<evidence type="ECO:0000256" key="1">
    <source>
        <dbReference type="ARBA" id="ARBA00001933"/>
    </source>
</evidence>
<dbReference type="PANTHER" id="PTHR43277">
    <property type="entry name" value="ARGININE DECARBOXYLASE"/>
    <property type="match status" value="1"/>
</dbReference>
<accession>A0A3S0L3U5</accession>
<name>A0A3S0L3U5_9BACI</name>
<dbReference type="PANTHER" id="PTHR43277:SF3">
    <property type="entry name" value="DECARBOXYLASE, PUTATIVE-RELATED"/>
    <property type="match status" value="1"/>
</dbReference>
<dbReference type="InterPro" id="IPR015421">
    <property type="entry name" value="PyrdxlP-dep_Trfase_major"/>
</dbReference>
<dbReference type="InterPro" id="IPR008286">
    <property type="entry name" value="Prn/Lys/Arg_de-COase_C"/>
</dbReference>
<evidence type="ECO:0000259" key="6">
    <source>
        <dbReference type="Pfam" id="PF01276"/>
    </source>
</evidence>
<feature type="domain" description="Orn/Lys/Arg decarboxylase C-terminal" evidence="7">
    <location>
        <begin position="396"/>
        <end position="463"/>
    </location>
</feature>
<keyword evidence="5" id="KW-0456">Lyase</keyword>
<keyword evidence="3" id="KW-0210">Decarboxylase</keyword>
<dbReference type="AlphaFoldDB" id="A0A3S0L3U5"/>
<keyword evidence="8" id="KW-0032">Aminotransferase</keyword>
<feature type="domain" description="Orn/Lys/Arg decarboxylases family 1 pyridoxal-P attachment site" evidence="6">
    <location>
        <begin position="7"/>
        <end position="301"/>
    </location>
</feature>
<sequence length="473" mass="53200">MNQFDVPLFEALRKHNEKKPISLHVPGHKNGLLLQSTPFFQEILDIDVTELTNLDDLHSPEGAILEAEQLLADAYKAERSFFLVNGSTVGNLAMMMATLKKGDIAFIQRNCHKSVLNGIELTGAQPVLLGPEQHEDCGVAGGVSLDTIRKAYTLYPECKAIILTYPNYYGITFNLKEIIQFAHEKHIPVLIDEAHGAHFIGGEYFPPSAVELGADVVVQSAHKTLPAMTMGSFLHVNSEYVSIESVNHYLRILQSSSPSYPIMASLDLARSYIGTFEKEDEHFLKETIEAFKKELKTLDFVKVLEFPIHQGDPLKLTLQSRCDKTGFELQRIFEEKGIYTEMADPNNVLLVLPLLKKNMLFPFDEIMEQLRAINLTAIQEDRKNVYFYKEKISTLHREHSNQEEYVPIANAENSICADTIIPYPPGVPLLLKGEMITKEDVKGLTHLLNSGARFQGGQQLTQGMLKIFSQKEI</sequence>
<dbReference type="EMBL" id="RXNT01000024">
    <property type="protein sequence ID" value="RTR26387.1"/>
    <property type="molecule type" value="Genomic_DNA"/>
</dbReference>
<dbReference type="GO" id="GO:0008483">
    <property type="term" value="F:transaminase activity"/>
    <property type="evidence" value="ECO:0007669"/>
    <property type="project" value="UniProtKB-KW"/>
</dbReference>
<dbReference type="InterPro" id="IPR052357">
    <property type="entry name" value="Orn_Lys_Arg_decarboxylase-I"/>
</dbReference>
<organism evidence="8 9">
    <name type="scientific">Bacillus yapensis</name>
    <dbReference type="NCBI Taxonomy" id="2492960"/>
    <lineage>
        <taxon>Bacteria</taxon>
        <taxon>Bacillati</taxon>
        <taxon>Bacillota</taxon>
        <taxon>Bacilli</taxon>
        <taxon>Bacillales</taxon>
        <taxon>Bacillaceae</taxon>
        <taxon>Bacillus</taxon>
    </lineage>
</organism>
<dbReference type="InterPro" id="IPR036633">
    <property type="entry name" value="Prn/Lys/Arg_de-COase_C_sf"/>
</dbReference>
<comment type="caution">
    <text evidence="8">The sequence shown here is derived from an EMBL/GenBank/DDBJ whole genome shotgun (WGS) entry which is preliminary data.</text>
</comment>
<evidence type="ECO:0000313" key="9">
    <source>
        <dbReference type="Proteomes" id="UP000271374"/>
    </source>
</evidence>
<dbReference type="CDD" id="cd00615">
    <property type="entry name" value="Orn_deC_like"/>
    <property type="match status" value="1"/>
</dbReference>
<evidence type="ECO:0000256" key="4">
    <source>
        <dbReference type="ARBA" id="ARBA00022898"/>
    </source>
</evidence>
<evidence type="ECO:0000256" key="5">
    <source>
        <dbReference type="ARBA" id="ARBA00023239"/>
    </source>
</evidence>
<dbReference type="InterPro" id="IPR015424">
    <property type="entry name" value="PyrdxlP-dep_Trfase"/>
</dbReference>
<dbReference type="Proteomes" id="UP000271374">
    <property type="component" value="Unassembled WGS sequence"/>
</dbReference>
<dbReference type="OrthoDB" id="9815233at2"/>
<gene>
    <name evidence="8" type="ORF">EKG37_21320</name>
</gene>
<comment type="cofactor">
    <cofactor evidence="1">
        <name>pyridoxal 5'-phosphate</name>
        <dbReference type="ChEBI" id="CHEBI:597326"/>
    </cofactor>
</comment>
<evidence type="ECO:0000313" key="8">
    <source>
        <dbReference type="EMBL" id="RTR26387.1"/>
    </source>
</evidence>
<dbReference type="GO" id="GO:0016831">
    <property type="term" value="F:carboxy-lyase activity"/>
    <property type="evidence" value="ECO:0007669"/>
    <property type="project" value="UniProtKB-KW"/>
</dbReference>
<proteinExistence type="inferred from homology"/>
<dbReference type="InterPro" id="IPR000310">
    <property type="entry name" value="Orn/Lys/Arg_deCO2ase_major_dom"/>
</dbReference>
<evidence type="ECO:0000259" key="7">
    <source>
        <dbReference type="Pfam" id="PF03711"/>
    </source>
</evidence>
<keyword evidence="9" id="KW-1185">Reference proteome</keyword>
<dbReference type="SUPFAM" id="SSF53383">
    <property type="entry name" value="PLP-dependent transferases"/>
    <property type="match status" value="1"/>
</dbReference>
<keyword evidence="4" id="KW-0663">Pyridoxal phosphate</keyword>
<reference evidence="8 9" key="1">
    <citation type="submission" date="2018-12" db="EMBL/GenBank/DDBJ databases">
        <title>Bacillus yapensis draft genome sequence.</title>
        <authorList>
            <person name="Yu L."/>
            <person name="Xu X."/>
            <person name="Tang X."/>
        </authorList>
    </citation>
    <scope>NUCLEOTIDE SEQUENCE [LARGE SCALE GENOMIC DNA]</scope>
    <source>
        <strain evidence="8 9">XXST-01</strain>
    </source>
</reference>